<dbReference type="SUPFAM" id="SSF55486">
    <property type="entry name" value="Metalloproteases ('zincins'), catalytic domain"/>
    <property type="match status" value="1"/>
</dbReference>
<dbReference type="InterPro" id="IPR022454">
    <property type="entry name" value="CHP03883_F420-assoc"/>
</dbReference>
<dbReference type="RefSeq" id="WP_174702853.1">
    <property type="nucleotide sequence ID" value="NZ_JABURA010000001.1"/>
</dbReference>
<dbReference type="AlphaFoldDB" id="A0A8J8GRK3"/>
<organism evidence="1 2">
    <name type="scientific">Haloterrigena gelatinilytica</name>
    <dbReference type="NCBI Taxonomy" id="2741724"/>
    <lineage>
        <taxon>Archaea</taxon>
        <taxon>Methanobacteriati</taxon>
        <taxon>Methanobacteriota</taxon>
        <taxon>Stenosarchaea group</taxon>
        <taxon>Halobacteria</taxon>
        <taxon>Halobacteriales</taxon>
        <taxon>Natrialbaceae</taxon>
        <taxon>Haloterrigena</taxon>
    </lineage>
</organism>
<dbReference type="GO" id="GO:0008237">
    <property type="term" value="F:metallopeptidase activity"/>
    <property type="evidence" value="ECO:0007669"/>
    <property type="project" value="UniProtKB-KW"/>
</dbReference>
<dbReference type="InterPro" id="IPR018766">
    <property type="entry name" value="Zinicin_2"/>
</dbReference>
<evidence type="ECO:0000313" key="2">
    <source>
        <dbReference type="Proteomes" id="UP000728647"/>
    </source>
</evidence>
<dbReference type="NCBIfam" id="TIGR03624">
    <property type="entry name" value="putative hydrolase"/>
    <property type="match status" value="2"/>
</dbReference>
<comment type="caution">
    <text evidence="1">The sequence shown here is derived from an EMBL/GenBank/DDBJ whole genome shotgun (WGS) entry which is preliminary data.</text>
</comment>
<dbReference type="Gene3D" id="1.20.150.30">
    <property type="entry name" value="Zincin-like metallopeptidase, N-terminal domain"/>
    <property type="match status" value="1"/>
</dbReference>
<keyword evidence="1" id="KW-0482">Metalloprotease</keyword>
<reference evidence="1" key="1">
    <citation type="submission" date="2020-06" db="EMBL/GenBank/DDBJ databases">
        <title>Haloterrigena sp. nov., an extremely halophilic archaeon isolated from a saline sediment.</title>
        <authorList>
            <person name="Liu B.-B."/>
        </authorList>
    </citation>
    <scope>NUCLEOTIDE SEQUENCE</scope>
    <source>
        <strain evidence="1">SYSU A121-1</strain>
    </source>
</reference>
<proteinExistence type="predicted"/>
<dbReference type="Proteomes" id="UP000728647">
    <property type="component" value="Unassembled WGS sequence"/>
</dbReference>
<dbReference type="PANTHER" id="PTHR39420:SF1">
    <property type="entry name" value="HYDROLASE"/>
    <property type="match status" value="1"/>
</dbReference>
<dbReference type="PANTHER" id="PTHR39420">
    <property type="match status" value="1"/>
</dbReference>
<dbReference type="EMBL" id="JABURA010000001">
    <property type="protein sequence ID" value="NUB93189.1"/>
    <property type="molecule type" value="Genomic_DNA"/>
</dbReference>
<accession>A0A8J8GRK3</accession>
<keyword evidence="1" id="KW-0378">Hydrolase</keyword>
<evidence type="ECO:0000313" key="1">
    <source>
        <dbReference type="EMBL" id="NUB93189.1"/>
    </source>
</evidence>
<sequence length="320" mass="35997">MNLYRSARAVAGASGDDMIDWQSAADAAKAVTEPGSLDLEPGEREAFARDVREARDGIRTVSGVDFDVPDSIEIQNRHHWMDANIATFERVMGTLEEQVPAGAFPGVARTINTGTMTVLLAFLGRNVLGQYDPLLLANDPEETHALYFVRPNILGAAEKLDVDSDRFRRWIAFHEVTHAAEFGAAPWLSDHLEERMEEGIAKLSDGSLDRASFQDLDAAMTVVEGYAELLMDHAFDDEYADLRRKLDARRQGRGPLQKLFRRLLGLGLKERQYERGKHFFETIVENRDLETAALVWEGPENLPTQDELDAPTMWLQRVDR</sequence>
<dbReference type="InterPro" id="IPR042271">
    <property type="entry name" value="Zinicin_2_N"/>
</dbReference>
<name>A0A8J8GRK3_9EURY</name>
<dbReference type="NCBIfam" id="TIGR03883">
    <property type="entry name" value="DUF2342_F420"/>
    <property type="match status" value="1"/>
</dbReference>
<protein>
    <submittedName>
        <fullName evidence="1">Zinc-dependent metalloprotease</fullName>
    </submittedName>
</protein>
<dbReference type="Pfam" id="PF10103">
    <property type="entry name" value="Zincin_2"/>
    <property type="match status" value="1"/>
</dbReference>
<gene>
    <name evidence="1" type="ORF">HT576_19470</name>
</gene>
<keyword evidence="1" id="KW-0645">Protease</keyword>